<evidence type="ECO:0000313" key="1">
    <source>
        <dbReference type="EMBL" id="CAB4167635.1"/>
    </source>
</evidence>
<reference evidence="1" key="1">
    <citation type="submission" date="2020-04" db="EMBL/GenBank/DDBJ databases">
        <authorList>
            <person name="Chiriac C."/>
            <person name="Salcher M."/>
            <person name="Ghai R."/>
            <person name="Kavagutti S V."/>
        </authorList>
    </citation>
    <scope>NUCLEOTIDE SEQUENCE</scope>
</reference>
<gene>
    <name evidence="1" type="ORF">UFOVP861_38</name>
</gene>
<sequence length="91" mass="10169">MTEAFHSAVEFGPDEQAILGGIVIPASTPEHYAGSVTPWDLERCMKTSGNVFVDARRTDAIEYCFRIKEDLIGDLKKAKHCIEEAIKELEK</sequence>
<accession>A0A6J5PEW9</accession>
<proteinExistence type="predicted"/>
<dbReference type="EMBL" id="LR796810">
    <property type="protein sequence ID" value="CAB4167635.1"/>
    <property type="molecule type" value="Genomic_DNA"/>
</dbReference>
<name>A0A6J5PEW9_9CAUD</name>
<protein>
    <submittedName>
        <fullName evidence="1">Uncharacterized protein</fullName>
    </submittedName>
</protein>
<organism evidence="1">
    <name type="scientific">uncultured Caudovirales phage</name>
    <dbReference type="NCBI Taxonomy" id="2100421"/>
    <lineage>
        <taxon>Viruses</taxon>
        <taxon>Duplodnaviria</taxon>
        <taxon>Heunggongvirae</taxon>
        <taxon>Uroviricota</taxon>
        <taxon>Caudoviricetes</taxon>
        <taxon>Peduoviridae</taxon>
        <taxon>Maltschvirus</taxon>
        <taxon>Maltschvirus maltsch</taxon>
    </lineage>
</organism>